<dbReference type="PANTHER" id="PTHR42832">
    <property type="entry name" value="AMINO ACID AMINOTRANSFERASE"/>
    <property type="match status" value="1"/>
</dbReference>
<dbReference type="InterPro" id="IPR015422">
    <property type="entry name" value="PyrdxlP-dep_Trfase_small"/>
</dbReference>
<accession>A0A378MF76</accession>
<dbReference type="SUPFAM" id="SSF53383">
    <property type="entry name" value="PLP-dependent transferases"/>
    <property type="match status" value="1"/>
</dbReference>
<proteinExistence type="predicted"/>
<dbReference type="InterPro" id="IPR004839">
    <property type="entry name" value="Aminotransferase_I/II_large"/>
</dbReference>
<name>A0A378MF76_LISGR</name>
<dbReference type="AlphaFoldDB" id="A0A378MF76"/>
<protein>
    <submittedName>
        <fullName evidence="5">LL-diaminopimelate aminotransferase</fullName>
        <ecNumber evidence="5">2.6.1.83</ecNumber>
    </submittedName>
</protein>
<dbReference type="PANTHER" id="PTHR42832:SF3">
    <property type="entry name" value="L-GLUTAMINE--4-(METHYLSULFANYL)-2-OXOBUTANOATE AMINOTRANSFERASE"/>
    <property type="match status" value="1"/>
</dbReference>
<dbReference type="NCBIfam" id="NF005977">
    <property type="entry name" value="PRK08068.1"/>
    <property type="match status" value="1"/>
</dbReference>
<dbReference type="Proteomes" id="UP000254879">
    <property type="component" value="Unassembled WGS sequence"/>
</dbReference>
<dbReference type="Gene3D" id="3.40.640.10">
    <property type="entry name" value="Type I PLP-dependent aspartate aminotransferase-like (Major domain)"/>
    <property type="match status" value="1"/>
</dbReference>
<dbReference type="EC" id="2.6.1.83" evidence="5"/>
<organism evidence="5 6">
    <name type="scientific">Listeria grayi</name>
    <name type="common">Listeria murrayi</name>
    <dbReference type="NCBI Taxonomy" id="1641"/>
    <lineage>
        <taxon>Bacteria</taxon>
        <taxon>Bacillati</taxon>
        <taxon>Bacillota</taxon>
        <taxon>Bacilli</taxon>
        <taxon>Bacillales</taxon>
        <taxon>Listeriaceae</taxon>
        <taxon>Listeria</taxon>
    </lineage>
</organism>
<evidence type="ECO:0000259" key="4">
    <source>
        <dbReference type="Pfam" id="PF00155"/>
    </source>
</evidence>
<dbReference type="GO" id="GO:0030170">
    <property type="term" value="F:pyridoxal phosphate binding"/>
    <property type="evidence" value="ECO:0007669"/>
    <property type="project" value="InterPro"/>
</dbReference>
<comment type="cofactor">
    <cofactor evidence="1">
        <name>pyridoxal 5'-phosphate</name>
        <dbReference type="ChEBI" id="CHEBI:597326"/>
    </cofactor>
</comment>
<dbReference type="InterPro" id="IPR015421">
    <property type="entry name" value="PyrdxlP-dep_Trfase_major"/>
</dbReference>
<dbReference type="GO" id="GO:0010285">
    <property type="term" value="F:L,L-diaminopimelate aminotransferase activity"/>
    <property type="evidence" value="ECO:0007669"/>
    <property type="project" value="UniProtKB-EC"/>
</dbReference>
<dbReference type="RefSeq" id="WP_115346147.1">
    <property type="nucleotide sequence ID" value="NZ_UGPG01000001.1"/>
</dbReference>
<dbReference type="EMBL" id="UGPG01000001">
    <property type="protein sequence ID" value="STY45010.1"/>
    <property type="molecule type" value="Genomic_DNA"/>
</dbReference>
<evidence type="ECO:0000313" key="6">
    <source>
        <dbReference type="Proteomes" id="UP000254879"/>
    </source>
</evidence>
<dbReference type="InterPro" id="IPR015424">
    <property type="entry name" value="PyrdxlP-dep_Trfase"/>
</dbReference>
<evidence type="ECO:0000256" key="2">
    <source>
        <dbReference type="ARBA" id="ARBA00022576"/>
    </source>
</evidence>
<evidence type="ECO:0000256" key="1">
    <source>
        <dbReference type="ARBA" id="ARBA00001933"/>
    </source>
</evidence>
<dbReference type="CDD" id="cd00609">
    <property type="entry name" value="AAT_like"/>
    <property type="match status" value="1"/>
</dbReference>
<feature type="domain" description="Aminotransferase class I/classII large" evidence="4">
    <location>
        <begin position="31"/>
        <end position="381"/>
    </location>
</feature>
<sequence>MKISQKLQALPEQFFSTLVAKVNQKIAEGHDVINLGQGNPDQPTPEYIVEALKIAADKPLNHKYSPFDGKLELKQAVAEFYQREYQVEIDPQTEVAILFGSKTGLVELPMCVLDEGDWMLLPDPGYPDYLSGVVLGGVNYETMPLRAKNDFLPDYSKLSPETLKKTEMMYLNYPNNPTGAVATPAFFEETVALAKKHAITVVHDFAYASIGFDGKKPVSFLQTAGAKEVGVELYTLSKTYNMAGWRVAFAVGNKEIVRAINLIQDHLYVSLFPAIQDAAATALTGDQSDVEAMRKMYESRRDHFIAACREIGWEVDAPAGSFFAWLKIPTGFTSAIFADFLLEEVSVAVAPGNGFGKEGEGYVRVGLLMNEDRLEEAARRIGASTAFRNAVL</sequence>
<dbReference type="InterPro" id="IPR050881">
    <property type="entry name" value="LL-DAP_aminotransferase"/>
</dbReference>
<dbReference type="Pfam" id="PF00155">
    <property type="entry name" value="Aminotran_1_2"/>
    <property type="match status" value="1"/>
</dbReference>
<keyword evidence="2 5" id="KW-0032">Aminotransferase</keyword>
<gene>
    <name evidence="5" type="primary">dapL</name>
    <name evidence="5" type="ORF">NCTC10815_02384</name>
</gene>
<evidence type="ECO:0000313" key="5">
    <source>
        <dbReference type="EMBL" id="STY45010.1"/>
    </source>
</evidence>
<dbReference type="Gene3D" id="3.90.1150.10">
    <property type="entry name" value="Aspartate Aminotransferase, domain 1"/>
    <property type="match status" value="1"/>
</dbReference>
<keyword evidence="3 5" id="KW-0808">Transferase</keyword>
<evidence type="ECO:0000256" key="3">
    <source>
        <dbReference type="ARBA" id="ARBA00022679"/>
    </source>
</evidence>
<reference evidence="5 6" key="1">
    <citation type="submission" date="2018-06" db="EMBL/GenBank/DDBJ databases">
        <authorList>
            <consortium name="Pathogen Informatics"/>
            <person name="Doyle S."/>
        </authorList>
    </citation>
    <scope>NUCLEOTIDE SEQUENCE [LARGE SCALE GENOMIC DNA]</scope>
    <source>
        <strain evidence="6">NCTC 10815</strain>
    </source>
</reference>